<organism evidence="15 16">
    <name type="scientific">Thraustotheca clavata</name>
    <dbReference type="NCBI Taxonomy" id="74557"/>
    <lineage>
        <taxon>Eukaryota</taxon>
        <taxon>Sar</taxon>
        <taxon>Stramenopiles</taxon>
        <taxon>Oomycota</taxon>
        <taxon>Saprolegniomycetes</taxon>
        <taxon>Saprolegniales</taxon>
        <taxon>Achlyaceae</taxon>
        <taxon>Thraustotheca</taxon>
    </lineage>
</organism>
<evidence type="ECO:0000256" key="1">
    <source>
        <dbReference type="ARBA" id="ARBA00004123"/>
    </source>
</evidence>
<dbReference type="PANTHER" id="PTHR13208">
    <property type="entry name" value="MEDIATOR OF RNA POLYMERASE II TRANSCRIPTION SUBUNIT 4"/>
    <property type="match status" value="1"/>
</dbReference>
<keyword evidence="11" id="KW-0539">Nucleus</keyword>
<keyword evidence="12" id="KW-0175">Coiled coil</keyword>
<keyword evidence="9" id="KW-0804">Transcription</keyword>
<gene>
    <name evidence="15" type="ORF">THRCLA_11344</name>
</gene>
<evidence type="ECO:0000313" key="16">
    <source>
        <dbReference type="Proteomes" id="UP000243217"/>
    </source>
</evidence>
<comment type="similarity">
    <text evidence="3">Belongs to the prominin family.</text>
</comment>
<comment type="caution">
    <text evidence="15">The sequence shown here is derived from an EMBL/GenBank/DDBJ whole genome shotgun (WGS) entry which is preliminary data.</text>
</comment>
<dbReference type="GO" id="GO:0070847">
    <property type="term" value="C:core mediator complex"/>
    <property type="evidence" value="ECO:0007669"/>
    <property type="project" value="TreeGrafter"/>
</dbReference>
<evidence type="ECO:0000256" key="5">
    <source>
        <dbReference type="ARBA" id="ARBA00022692"/>
    </source>
</evidence>
<evidence type="ECO:0000256" key="3">
    <source>
        <dbReference type="ARBA" id="ARBA00006058"/>
    </source>
</evidence>
<sequence length="1188" mass="129645">MHPIVTGTDAIGDRVTLCLNEHRFLAYKLLDALSHASSNTTPSILRTTDSLFEDVLKKDRVLLQTIKQLNQHQRAQKELDRIKQQIAEKEAKIVAYAKELRTGQQAINSVLLKHKRVLENAKAAPNTPRFPPQDIIAYAHKVASTTSAALNWQPGFAMVGFLPPAPTPEMMRAGVLSRGIIDSLVTKESTAYTATKRPIEDITAPTPLTGEVRINLGTSDEEIEKLFPAGWKAGDAIDLPAEALVRHRGAAIFADYGIEIPANMLKTGNDYLSVPQTYMDQLRAKLEEKNAGHIDKKQRVDDEDSSGSSSSSENDEGYYYLLLTLHHSNALDRMGRTRNRKKHPEFNCHYRTRKMMINYLDMTLKQNAMNIEAKIDFLVGTQNTIFADLMTSNCSASGLLTPDSSKCLALTSKNIAYVTSSSLTSTSTAAVNSALQKAQAASKQATLMLVKCVDDVRGYDQLWFQNSLQSIATFACDSMLSSAEKERCVPIGNSAAVLNGSLCQRVSGNGNCFDQGLCERAANCYWPPPANDREPYYSAADISAAKDWVTHSYPNSFVPFAIPGVFLACIVLLSMVVFLILRCGCNRCYGRNPHRHGYTKLQRVVPITVFGLFTIGIILCAAFAFTQNQVITDGINGSFDAIDMALSNLDTMTNNIDSPLEMISSTVNSTVSQITKQLNPANTSIWMASDMATLQKLTSTFTNRLSSLGPFPLGCTTGGSDVCVSCPAALCSSIPSALTTTMQSLSSSQSAILTIVTTMYNNLQQSQSTIESALSDAATLLGYVQTKATSTQSNLRSAYTSFTSVSSVQIAALLAAFALGLFVCFLGIIGIITGVCSRTCCLIRILNLSWFLGALVCILGFILSAVILIIAMMGNDMCHYVNVLHDNSSAVWPGQMSEILQSCFQNTSLLNALDIDSELSFSCTLEDKFTITNSLNFTPLTAAMTTLSTDLLSIDETTWFSQSPEQLVNEAKAYIPNLTLQNLPTPWKAYGYASLSATGETSCYSASTTVAPRCYMNIKCNGGSTSCYASYVAAYDTYLAEQQIHDSLVELNADFSAATSQHSAGWNTSYVSILNYMTTYTDALTQLNYNVLAPLKSGVVGDILKRVDQMKCSMTCRWLNASYNLLYDSVCSNLVGSTLIISLCIFLMCLFLLPIIFMEIVLEKRLRGLRKESEKKSNAAKPIPSTQA</sequence>
<evidence type="ECO:0000256" key="13">
    <source>
        <dbReference type="SAM" id="MobiDB-lite"/>
    </source>
</evidence>
<name>A0A1V9Y7Z7_9STRA</name>
<dbReference type="Pfam" id="PF05478">
    <property type="entry name" value="Prominin"/>
    <property type="match status" value="1"/>
</dbReference>
<dbReference type="GO" id="GO:0016020">
    <property type="term" value="C:membrane"/>
    <property type="evidence" value="ECO:0007669"/>
    <property type="project" value="UniProtKB-SubCell"/>
</dbReference>
<evidence type="ECO:0000256" key="10">
    <source>
        <dbReference type="ARBA" id="ARBA00023180"/>
    </source>
</evidence>
<feature type="transmembrane region" description="Helical" evidence="14">
    <location>
        <begin position="560"/>
        <end position="583"/>
    </location>
</feature>
<dbReference type="Pfam" id="PF10018">
    <property type="entry name" value="Med4"/>
    <property type="match status" value="1"/>
</dbReference>
<comment type="subcellular location">
    <subcellularLocation>
        <location evidence="2">Membrane</location>
        <topology evidence="2">Multi-pass membrane protein</topology>
    </subcellularLocation>
    <subcellularLocation>
        <location evidence="1">Nucleus</location>
    </subcellularLocation>
</comment>
<dbReference type="EMBL" id="JNBS01004884">
    <property type="protein sequence ID" value="OQR81852.1"/>
    <property type="molecule type" value="Genomic_DNA"/>
</dbReference>
<evidence type="ECO:0000256" key="2">
    <source>
        <dbReference type="ARBA" id="ARBA00004141"/>
    </source>
</evidence>
<comment type="similarity">
    <text evidence="4">Belongs to the Mediator complex subunit 4 family.</text>
</comment>
<dbReference type="InterPro" id="IPR008795">
    <property type="entry name" value="Prominin"/>
</dbReference>
<keyword evidence="8 14" id="KW-0472">Membrane</keyword>
<evidence type="ECO:0000256" key="7">
    <source>
        <dbReference type="ARBA" id="ARBA00023015"/>
    </source>
</evidence>
<keyword evidence="7" id="KW-0805">Transcription regulation</keyword>
<evidence type="ECO:0000313" key="15">
    <source>
        <dbReference type="EMBL" id="OQR81852.1"/>
    </source>
</evidence>
<dbReference type="AlphaFoldDB" id="A0A1V9Y7Z7"/>
<dbReference type="GO" id="GO:0003712">
    <property type="term" value="F:transcription coregulator activity"/>
    <property type="evidence" value="ECO:0007669"/>
    <property type="project" value="InterPro"/>
</dbReference>
<dbReference type="InterPro" id="IPR019258">
    <property type="entry name" value="Mediator_Med4"/>
</dbReference>
<reference evidence="15 16" key="1">
    <citation type="journal article" date="2014" name="Genome Biol. Evol.">
        <title>The secreted proteins of Achlya hypogyna and Thraustotheca clavata identify the ancestral oomycete secretome and reveal gene acquisitions by horizontal gene transfer.</title>
        <authorList>
            <person name="Misner I."/>
            <person name="Blouin N."/>
            <person name="Leonard G."/>
            <person name="Richards T.A."/>
            <person name="Lane C.E."/>
        </authorList>
    </citation>
    <scope>NUCLEOTIDE SEQUENCE [LARGE SCALE GENOMIC DNA]</scope>
    <source>
        <strain evidence="15 16">ATCC 34112</strain>
    </source>
</reference>
<evidence type="ECO:0000256" key="6">
    <source>
        <dbReference type="ARBA" id="ARBA00022989"/>
    </source>
</evidence>
<accession>A0A1V9Y7Z7</accession>
<feature type="transmembrane region" description="Helical" evidence="14">
    <location>
        <begin position="1139"/>
        <end position="1162"/>
    </location>
</feature>
<keyword evidence="6 14" id="KW-1133">Transmembrane helix</keyword>
<protein>
    <submittedName>
        <fullName evidence="15">Uncharacterized protein</fullName>
    </submittedName>
</protein>
<evidence type="ECO:0000256" key="9">
    <source>
        <dbReference type="ARBA" id="ARBA00023163"/>
    </source>
</evidence>
<evidence type="ECO:0000256" key="12">
    <source>
        <dbReference type="SAM" id="Coils"/>
    </source>
</evidence>
<keyword evidence="10" id="KW-0325">Glycoprotein</keyword>
<evidence type="ECO:0000256" key="14">
    <source>
        <dbReference type="SAM" id="Phobius"/>
    </source>
</evidence>
<dbReference type="Proteomes" id="UP000243217">
    <property type="component" value="Unassembled WGS sequence"/>
</dbReference>
<keyword evidence="16" id="KW-1185">Reference proteome</keyword>
<dbReference type="PANTHER" id="PTHR13208:SF2">
    <property type="entry name" value="MEDIATOR OF RNA POLYMERASE II TRANSCRIPTION SUBUNIT 4"/>
    <property type="match status" value="1"/>
</dbReference>
<feature type="transmembrane region" description="Helical" evidence="14">
    <location>
        <begin position="848"/>
        <end position="873"/>
    </location>
</feature>
<evidence type="ECO:0000256" key="4">
    <source>
        <dbReference type="ARBA" id="ARBA00009626"/>
    </source>
</evidence>
<dbReference type="OrthoDB" id="73325at2759"/>
<feature type="transmembrane region" description="Helical" evidence="14">
    <location>
        <begin position="810"/>
        <end position="836"/>
    </location>
</feature>
<dbReference type="GO" id="GO:0006357">
    <property type="term" value="P:regulation of transcription by RNA polymerase II"/>
    <property type="evidence" value="ECO:0007669"/>
    <property type="project" value="InterPro"/>
</dbReference>
<dbReference type="STRING" id="74557.A0A1V9Y7Z7"/>
<feature type="region of interest" description="Disordered" evidence="13">
    <location>
        <begin position="289"/>
        <end position="314"/>
    </location>
</feature>
<feature type="compositionally biased region" description="Basic and acidic residues" evidence="13">
    <location>
        <begin position="289"/>
        <end position="300"/>
    </location>
</feature>
<dbReference type="GO" id="GO:0016592">
    <property type="term" value="C:mediator complex"/>
    <property type="evidence" value="ECO:0007669"/>
    <property type="project" value="InterPro"/>
</dbReference>
<evidence type="ECO:0000256" key="8">
    <source>
        <dbReference type="ARBA" id="ARBA00023136"/>
    </source>
</evidence>
<feature type="transmembrane region" description="Helical" evidence="14">
    <location>
        <begin position="604"/>
        <end position="625"/>
    </location>
</feature>
<proteinExistence type="inferred from homology"/>
<evidence type="ECO:0000256" key="11">
    <source>
        <dbReference type="ARBA" id="ARBA00023242"/>
    </source>
</evidence>
<feature type="coiled-coil region" evidence="12">
    <location>
        <begin position="72"/>
        <end position="99"/>
    </location>
</feature>
<keyword evidence="5 14" id="KW-0812">Transmembrane</keyword>